<dbReference type="GeneID" id="14540600"/>
<reference evidence="1 2" key="1">
    <citation type="journal article" date="2012" name="PLoS ONE">
        <title>Sequence and analysis of the genome of the pathogenic yeast Candida orthopsilosis.</title>
        <authorList>
            <person name="Riccombeni A."/>
            <person name="Vidanes G."/>
            <person name="Proux-Wera E."/>
            <person name="Wolfe K.H."/>
            <person name="Butler G."/>
        </authorList>
    </citation>
    <scope>NUCLEOTIDE SEQUENCE [LARGE SCALE GENOMIC DNA]</scope>
    <source>
        <strain evidence="1 2">Co 90-125</strain>
    </source>
</reference>
<dbReference type="Proteomes" id="UP000005018">
    <property type="component" value="Chromosome 4"/>
</dbReference>
<dbReference type="PANTHER" id="PTHR31591:SF1">
    <property type="entry name" value="UPF0613 PROTEIN PB24D3.06C"/>
    <property type="match status" value="1"/>
</dbReference>
<protein>
    <recommendedName>
        <fullName evidence="3">DUF1749-domain-containing protein</fullName>
    </recommendedName>
</protein>
<dbReference type="AlphaFoldDB" id="H8X539"/>
<dbReference type="InterPro" id="IPR013744">
    <property type="entry name" value="SidJ"/>
</dbReference>
<dbReference type="PANTHER" id="PTHR31591">
    <property type="entry name" value="UPF0613 PROTEIN PB24D3.06C"/>
    <property type="match status" value="1"/>
</dbReference>
<evidence type="ECO:0000313" key="1">
    <source>
        <dbReference type="EMBL" id="CCG23132.1"/>
    </source>
</evidence>
<dbReference type="EMBL" id="HE681722">
    <property type="protein sequence ID" value="CCG23132.1"/>
    <property type="molecule type" value="Genomic_DNA"/>
</dbReference>
<dbReference type="eggNOG" id="KOG4840">
    <property type="taxonomic scope" value="Eukaryota"/>
</dbReference>
<dbReference type="InterPro" id="IPR029058">
    <property type="entry name" value="AB_hydrolase_fold"/>
</dbReference>
<dbReference type="Gene3D" id="3.40.50.1820">
    <property type="entry name" value="alpha/beta hydrolase"/>
    <property type="match status" value="1"/>
</dbReference>
<dbReference type="KEGG" id="cot:CORT_0D02870"/>
<name>H8X539_CANO9</name>
<dbReference type="SUPFAM" id="SSF53474">
    <property type="entry name" value="alpha/beta-Hydrolases"/>
    <property type="match status" value="1"/>
</dbReference>
<dbReference type="OrthoDB" id="10034502at2759"/>
<gene>
    <name evidence="1" type="ORF">CORT_0D02870</name>
</gene>
<evidence type="ECO:0008006" key="3">
    <source>
        <dbReference type="Google" id="ProtNLM"/>
    </source>
</evidence>
<organism evidence="1 2">
    <name type="scientific">Candida orthopsilosis (strain 90-125)</name>
    <name type="common">Yeast</name>
    <dbReference type="NCBI Taxonomy" id="1136231"/>
    <lineage>
        <taxon>Eukaryota</taxon>
        <taxon>Fungi</taxon>
        <taxon>Dikarya</taxon>
        <taxon>Ascomycota</taxon>
        <taxon>Saccharomycotina</taxon>
        <taxon>Pichiomycetes</taxon>
        <taxon>Debaryomycetaceae</taxon>
        <taxon>Candida/Lodderomyces clade</taxon>
        <taxon>Candida</taxon>
    </lineage>
</organism>
<proteinExistence type="predicted"/>
<dbReference type="RefSeq" id="XP_003869268.1">
    <property type="nucleotide sequence ID" value="XM_003869219.1"/>
</dbReference>
<keyword evidence="2" id="KW-1185">Reference proteome</keyword>
<accession>H8X539</accession>
<evidence type="ECO:0000313" key="2">
    <source>
        <dbReference type="Proteomes" id="UP000005018"/>
    </source>
</evidence>
<sequence length="312" mass="34504">MSLSKLPPQEGIVYTYAFNLTAFEFTEYSKKTAPNIILFIGGLSNGLLNVPYLPTLAKAATNFKSQDGEDWNLVQVLLSSAYSGFGTTSLEKDTSQIRKAVEYFRSEAGGKRRKIVLMGHSTGCQNSLHYLTNINNKEDVPDTAKVQGAILQAPVSDSEALSIESKKKEVDALLREVFVDYLSEGKGAYILPEKFRRLVFNTPITAYRFFSLFSKRGDDDFFSSYLTEDDFKKTFGSVTVPLLVLYSGKDQFVPASVDKAALVSRFQDSTPSEYWNSNSKIIEGATHEIGDGSDEGVTDILTESVSKFVSDV</sequence>
<dbReference type="Pfam" id="PF08538">
    <property type="entry name" value="DUF1749"/>
    <property type="match status" value="1"/>
</dbReference>
<dbReference type="HOGENOM" id="CLU_049633_3_0_1"/>